<keyword evidence="5 6" id="KW-0482">Metalloprotease</keyword>
<feature type="transmembrane region" description="Helical" evidence="7">
    <location>
        <begin position="36"/>
        <end position="56"/>
    </location>
</feature>
<accession>A0ABS1W0F1</accession>
<dbReference type="PANTHER" id="PTHR34978">
    <property type="entry name" value="POSSIBLE SENSOR-TRANSDUCER PROTEIN BLAR"/>
    <property type="match status" value="1"/>
</dbReference>
<feature type="domain" description="Peptidase M48" evidence="8">
    <location>
        <begin position="103"/>
        <end position="184"/>
    </location>
</feature>
<keyword evidence="2" id="KW-0479">Metal-binding</keyword>
<evidence type="ECO:0000259" key="8">
    <source>
        <dbReference type="Pfam" id="PF01435"/>
    </source>
</evidence>
<evidence type="ECO:0000256" key="5">
    <source>
        <dbReference type="ARBA" id="ARBA00023049"/>
    </source>
</evidence>
<feature type="transmembrane region" description="Helical" evidence="7">
    <location>
        <begin position="6"/>
        <end position="24"/>
    </location>
</feature>
<dbReference type="GO" id="GO:0008237">
    <property type="term" value="F:metallopeptidase activity"/>
    <property type="evidence" value="ECO:0007669"/>
    <property type="project" value="UniProtKB-KW"/>
</dbReference>
<protein>
    <submittedName>
        <fullName evidence="9">M48 family metalloprotease</fullName>
    </submittedName>
</protein>
<proteinExistence type="inferred from homology"/>
<comment type="caution">
    <text evidence="9">The sequence shown here is derived from an EMBL/GenBank/DDBJ whole genome shotgun (WGS) entry which is preliminary data.</text>
</comment>
<dbReference type="RefSeq" id="WP_202996912.1">
    <property type="nucleotide sequence ID" value="NZ_JAENHO010000013.1"/>
</dbReference>
<dbReference type="Gene3D" id="3.30.2010.10">
    <property type="entry name" value="Metalloproteases ('zincins'), catalytic domain"/>
    <property type="match status" value="1"/>
</dbReference>
<dbReference type="EMBL" id="JAENHO010000013">
    <property type="protein sequence ID" value="MBL7260213.1"/>
    <property type="molecule type" value="Genomic_DNA"/>
</dbReference>
<evidence type="ECO:0000313" key="10">
    <source>
        <dbReference type="Proteomes" id="UP000598996"/>
    </source>
</evidence>
<evidence type="ECO:0000256" key="4">
    <source>
        <dbReference type="ARBA" id="ARBA00022833"/>
    </source>
</evidence>
<dbReference type="Pfam" id="PF01435">
    <property type="entry name" value="Peptidase_M48"/>
    <property type="match status" value="1"/>
</dbReference>
<sequence length="299" mass="31976">MFDHFVWSVLVVPAVIAGLALVSADRMPPGRAAAVLAWSAAGAAAASTVNLALFTVKAVAELPVPGQWLGWSSVVIARDTQTVPWVSWLSAVLFLASMAAVWRTRRRHRSALAVITGLGDLPADREVIVVPDPAPEAFSVEGPPGRIVVTTGMLDLLTDQQYAALLAHEREHLRGGHHRLARTAELACAAHPLLRVLAIRIDYLVERAADERAAAAVGDRRSVALALGAAALAGPRTPAGLHLAERPGVVPKRVRELLMPRRRPLSWLYLLLPGALAAFSLVWTVEAARDLLELFHAAA</sequence>
<comment type="cofactor">
    <cofactor evidence="6">
        <name>Zn(2+)</name>
        <dbReference type="ChEBI" id="CHEBI:29105"/>
    </cofactor>
    <text evidence="6">Binds 1 zinc ion per subunit.</text>
</comment>
<comment type="similarity">
    <text evidence="6">Belongs to the peptidase M48 family.</text>
</comment>
<feature type="transmembrane region" description="Helical" evidence="7">
    <location>
        <begin position="265"/>
        <end position="285"/>
    </location>
</feature>
<keyword evidence="3 6" id="KW-0378">Hydrolase</keyword>
<dbReference type="InterPro" id="IPR001915">
    <property type="entry name" value="Peptidase_M48"/>
</dbReference>
<evidence type="ECO:0000256" key="1">
    <source>
        <dbReference type="ARBA" id="ARBA00022670"/>
    </source>
</evidence>
<keyword evidence="4 6" id="KW-0862">Zinc</keyword>
<evidence type="ECO:0000256" key="3">
    <source>
        <dbReference type="ARBA" id="ARBA00022801"/>
    </source>
</evidence>
<evidence type="ECO:0000256" key="2">
    <source>
        <dbReference type="ARBA" id="ARBA00022723"/>
    </source>
</evidence>
<reference evidence="9 10" key="1">
    <citation type="submission" date="2021-01" db="EMBL/GenBank/DDBJ databases">
        <title>Actinoplanes sp. nov. LDG1-01 isolated from lichen.</title>
        <authorList>
            <person name="Saeng-In P."/>
            <person name="Phongsopitanun W."/>
            <person name="Kanchanasin P."/>
            <person name="Yuki M."/>
            <person name="Kudo T."/>
            <person name="Ohkuma M."/>
            <person name="Tanasupawat S."/>
        </authorList>
    </citation>
    <scope>NUCLEOTIDE SEQUENCE [LARGE SCALE GENOMIC DNA]</scope>
    <source>
        <strain evidence="9 10">LDG1-01</strain>
    </source>
</reference>
<keyword evidence="7" id="KW-0472">Membrane</keyword>
<dbReference type="InterPro" id="IPR052173">
    <property type="entry name" value="Beta-lactam_resp_regulator"/>
</dbReference>
<dbReference type="PANTHER" id="PTHR34978:SF3">
    <property type="entry name" value="SLR0241 PROTEIN"/>
    <property type="match status" value="1"/>
</dbReference>
<feature type="transmembrane region" description="Helical" evidence="7">
    <location>
        <begin position="85"/>
        <end position="102"/>
    </location>
</feature>
<evidence type="ECO:0000256" key="7">
    <source>
        <dbReference type="SAM" id="Phobius"/>
    </source>
</evidence>
<gene>
    <name evidence="9" type="ORF">JKJ07_38530</name>
</gene>
<dbReference type="Proteomes" id="UP000598996">
    <property type="component" value="Unassembled WGS sequence"/>
</dbReference>
<keyword evidence="7" id="KW-0812">Transmembrane</keyword>
<keyword evidence="7" id="KW-1133">Transmembrane helix</keyword>
<name>A0ABS1W0F1_9ACTN</name>
<keyword evidence="10" id="KW-1185">Reference proteome</keyword>
<evidence type="ECO:0000313" key="9">
    <source>
        <dbReference type="EMBL" id="MBL7260213.1"/>
    </source>
</evidence>
<evidence type="ECO:0000256" key="6">
    <source>
        <dbReference type="RuleBase" id="RU003983"/>
    </source>
</evidence>
<organism evidence="9 10">
    <name type="scientific">Paractinoplanes lichenicola</name>
    <dbReference type="NCBI Taxonomy" id="2802976"/>
    <lineage>
        <taxon>Bacteria</taxon>
        <taxon>Bacillati</taxon>
        <taxon>Actinomycetota</taxon>
        <taxon>Actinomycetes</taxon>
        <taxon>Micromonosporales</taxon>
        <taxon>Micromonosporaceae</taxon>
        <taxon>Paractinoplanes</taxon>
    </lineage>
</organism>
<keyword evidence="1 6" id="KW-0645">Protease</keyword>